<evidence type="ECO:0000313" key="3">
    <source>
        <dbReference type="Proteomes" id="UP001258945"/>
    </source>
</evidence>
<dbReference type="PANTHER" id="PTHR42928:SF5">
    <property type="entry name" value="BLR1237 PROTEIN"/>
    <property type="match status" value="1"/>
</dbReference>
<dbReference type="InterPro" id="IPR006311">
    <property type="entry name" value="TAT_signal"/>
</dbReference>
<organism evidence="2 3">
    <name type="scientific">Roseomonas gilardii</name>
    <dbReference type="NCBI Taxonomy" id="257708"/>
    <lineage>
        <taxon>Bacteria</taxon>
        <taxon>Pseudomonadati</taxon>
        <taxon>Pseudomonadota</taxon>
        <taxon>Alphaproteobacteria</taxon>
        <taxon>Acetobacterales</taxon>
        <taxon>Roseomonadaceae</taxon>
        <taxon>Roseomonas</taxon>
    </lineage>
</organism>
<dbReference type="CDD" id="cd13578">
    <property type="entry name" value="PBP2_Bug27"/>
    <property type="match status" value="1"/>
</dbReference>
<dbReference type="PROSITE" id="PS51318">
    <property type="entry name" value="TAT"/>
    <property type="match status" value="1"/>
</dbReference>
<comment type="similarity">
    <text evidence="1">Belongs to the UPF0065 (bug) family.</text>
</comment>
<accession>A0ABU3MHY8</accession>
<evidence type="ECO:0000256" key="1">
    <source>
        <dbReference type="ARBA" id="ARBA00006987"/>
    </source>
</evidence>
<dbReference type="RefSeq" id="WP_314283339.1">
    <property type="nucleotide sequence ID" value="NZ_JAVVDO010000032.1"/>
</dbReference>
<dbReference type="Pfam" id="PF03401">
    <property type="entry name" value="TctC"/>
    <property type="match status" value="1"/>
</dbReference>
<name>A0ABU3MHY8_9PROT</name>
<dbReference type="EMBL" id="JAVVDO010000032">
    <property type="protein sequence ID" value="MDT8332618.1"/>
    <property type="molecule type" value="Genomic_DNA"/>
</dbReference>
<dbReference type="InterPro" id="IPR005064">
    <property type="entry name" value="BUG"/>
</dbReference>
<dbReference type="SUPFAM" id="SSF53850">
    <property type="entry name" value="Periplasmic binding protein-like II"/>
    <property type="match status" value="1"/>
</dbReference>
<gene>
    <name evidence="2" type="ORF">RQ831_16290</name>
</gene>
<dbReference type="Gene3D" id="3.40.190.10">
    <property type="entry name" value="Periplasmic binding protein-like II"/>
    <property type="match status" value="1"/>
</dbReference>
<comment type="caution">
    <text evidence="2">The sequence shown here is derived from an EMBL/GenBank/DDBJ whole genome shotgun (WGS) entry which is preliminary data.</text>
</comment>
<dbReference type="Proteomes" id="UP001258945">
    <property type="component" value="Unassembled WGS sequence"/>
</dbReference>
<sequence>MKIQNDPPGWNTPVARRMASRRSLLAASLAASALGAFGLRDAAHAQPGFPNKPIRIIVNNAPGGVGDLVVRLTAQKLSKAVGQPVVVDNRAGAGGILAGNQLMASAPDGYTLMTSGNATAIRPSLFKSYPFDIQKDFASVTTLAFFPIAIVVASSSPLRTAADFLRQARQDGGNMNIGTIAVGSTQFLAAEMFKSLAGSPATTVPFNSTPQLINALLRGDVQVGFETLGPLWSQMQGGELRVLAVTQAKRVVNLPDVPTLIETGLPDFDVASWNSLVAPAGTPIEIRQRLSREVNAILRMPDVEKILLEAGVEPRGSTPEELDALTAKEMERWRVVIEKAGIEKQ</sequence>
<evidence type="ECO:0000313" key="2">
    <source>
        <dbReference type="EMBL" id="MDT8332618.1"/>
    </source>
</evidence>
<dbReference type="PANTHER" id="PTHR42928">
    <property type="entry name" value="TRICARBOXYLATE-BINDING PROTEIN"/>
    <property type="match status" value="1"/>
</dbReference>
<reference evidence="2 3" key="1">
    <citation type="journal article" date="2019" name="Microb. Pathog.">
        <title>Comparison of VITEK 2, MALDI-TOF MS, 16S rRNA gene sequencing, and whole-genome sequencing for identification of Roseomonas mucosa.</title>
        <authorList>
            <person name="Rudolph W.W."/>
            <person name="Gunzer F."/>
            <person name="Trauth M."/>
            <person name="Bunk B."/>
            <person name="Bigge R."/>
            <person name="Schrottner P."/>
        </authorList>
    </citation>
    <scope>NUCLEOTIDE SEQUENCE [LARGE SCALE GENOMIC DNA]</scope>
    <source>
        <strain evidence="2 3">DSM 103800</strain>
    </source>
</reference>
<protein>
    <submittedName>
        <fullName evidence="2">Tripartite tricarboxylate transporter substrate binding protein</fullName>
    </submittedName>
</protein>
<keyword evidence="3" id="KW-1185">Reference proteome</keyword>
<dbReference type="PIRSF" id="PIRSF017082">
    <property type="entry name" value="YflP"/>
    <property type="match status" value="1"/>
</dbReference>
<dbReference type="Gene3D" id="3.40.190.150">
    <property type="entry name" value="Bordetella uptake gene, domain 1"/>
    <property type="match status" value="1"/>
</dbReference>
<dbReference type="InterPro" id="IPR042100">
    <property type="entry name" value="Bug_dom1"/>
</dbReference>
<proteinExistence type="inferred from homology"/>